<comment type="caution">
    <text evidence="6">The sequence shown here is derived from an EMBL/GenBank/DDBJ whole genome shotgun (WGS) entry which is preliminary data.</text>
</comment>
<dbReference type="GO" id="GO:0003677">
    <property type="term" value="F:DNA binding"/>
    <property type="evidence" value="ECO:0007669"/>
    <property type="project" value="UniProtKB-KW"/>
</dbReference>
<name>A0A199VRM4_ANACO</name>
<gene>
    <name evidence="6" type="ORF">ACMD2_17893</name>
</gene>
<evidence type="ECO:0000256" key="3">
    <source>
        <dbReference type="ARBA" id="ARBA00023163"/>
    </source>
</evidence>
<dbReference type="SUPFAM" id="SSF101941">
    <property type="entry name" value="NAC domain"/>
    <property type="match status" value="1"/>
</dbReference>
<accession>A0A199VRM4</accession>
<dbReference type="Gene3D" id="2.170.150.80">
    <property type="entry name" value="NAC domain"/>
    <property type="match status" value="1"/>
</dbReference>
<evidence type="ECO:0000256" key="2">
    <source>
        <dbReference type="ARBA" id="ARBA00023125"/>
    </source>
</evidence>
<dbReference type="PANTHER" id="PTHR31744">
    <property type="entry name" value="PROTEIN CUP-SHAPED COTYLEDON 2-RELATED"/>
    <property type="match status" value="1"/>
</dbReference>
<evidence type="ECO:0000313" key="7">
    <source>
        <dbReference type="Proteomes" id="UP000092600"/>
    </source>
</evidence>
<dbReference type="EMBL" id="LSRQ01001038">
    <property type="protein sequence ID" value="OAY79658.1"/>
    <property type="molecule type" value="Genomic_DNA"/>
</dbReference>
<keyword evidence="4" id="KW-0539">Nucleus</keyword>
<dbReference type="STRING" id="4615.A0A199VRM4"/>
<dbReference type="InterPro" id="IPR003441">
    <property type="entry name" value="NAC-dom"/>
</dbReference>
<reference evidence="6 7" key="1">
    <citation type="journal article" date="2016" name="DNA Res.">
        <title>The draft genome of MD-2 pineapple using hybrid error correction of long reads.</title>
        <authorList>
            <person name="Redwan R.M."/>
            <person name="Saidin A."/>
            <person name="Kumar S.V."/>
        </authorList>
    </citation>
    <scope>NUCLEOTIDE SEQUENCE [LARGE SCALE GENOMIC DNA]</scope>
    <source>
        <strain evidence="7">cv. MD2</strain>
        <tissue evidence="6">Leaf</tissue>
    </source>
</reference>
<dbReference type="Pfam" id="PF02365">
    <property type="entry name" value="NAM"/>
    <property type="match status" value="1"/>
</dbReference>
<evidence type="ECO:0000313" key="6">
    <source>
        <dbReference type="EMBL" id="OAY79658.1"/>
    </source>
</evidence>
<dbReference type="InterPro" id="IPR036093">
    <property type="entry name" value="NAC_dom_sf"/>
</dbReference>
<dbReference type="AlphaFoldDB" id="A0A199VRM4"/>
<evidence type="ECO:0000259" key="5">
    <source>
        <dbReference type="PROSITE" id="PS51005"/>
    </source>
</evidence>
<sequence>MAKTSLPPGFRFHPTDVELISYYLKRKIMGKPFRVEAISEIELYKFPPWDLPDKSLLLSNDREWYFFCARDKKYANGSRTNRATENGFWKTTGKDRSIVHNSRTVGKKKTLIFHTGKAPRGDRTNWVLSKFPFFSLVVKLRSVYPVKCIDNSSYVLCKIFEKSGMGPKIGEQYGALFREEDWDNDEDTIDPAFTLPIIPSNAPESLNNTTAVPVGQQSVVSAGGEASSAANIPGDDDLLYDDGISLEDLLANCLDDPPPDEGNELPDSTTLNNNNEAVGADAEGIYDELEDLLVWMEEREMGSLYNPGNVANCGYGMQPMLSDFGSEHYVELNDLCFLEQNDLPNDLLATHPLQSRMYYPVPDAGAVFPTASIANTSSPLRPTLPGDEPDF</sequence>
<dbReference type="Proteomes" id="UP000092600">
    <property type="component" value="Unassembled WGS sequence"/>
</dbReference>
<proteinExistence type="predicted"/>
<keyword evidence="1" id="KW-0805">Transcription regulation</keyword>
<dbReference type="GO" id="GO:0006355">
    <property type="term" value="P:regulation of DNA-templated transcription"/>
    <property type="evidence" value="ECO:0007669"/>
    <property type="project" value="InterPro"/>
</dbReference>
<keyword evidence="2" id="KW-0238">DNA-binding</keyword>
<evidence type="ECO:0000256" key="4">
    <source>
        <dbReference type="ARBA" id="ARBA00023242"/>
    </source>
</evidence>
<dbReference type="PROSITE" id="PS51005">
    <property type="entry name" value="NAC"/>
    <property type="match status" value="1"/>
</dbReference>
<keyword evidence="3" id="KW-0804">Transcription</keyword>
<protein>
    <submittedName>
        <fullName evidence="6">NAC domain-containing protein 78</fullName>
    </submittedName>
</protein>
<dbReference type="PANTHER" id="PTHR31744:SF210">
    <property type="entry name" value="NAC DOMAIN-CONTAINING PROTEIN 86-LIKE"/>
    <property type="match status" value="1"/>
</dbReference>
<evidence type="ECO:0000256" key="1">
    <source>
        <dbReference type="ARBA" id="ARBA00023015"/>
    </source>
</evidence>
<organism evidence="6 7">
    <name type="scientific">Ananas comosus</name>
    <name type="common">Pineapple</name>
    <name type="synonym">Ananas ananas</name>
    <dbReference type="NCBI Taxonomy" id="4615"/>
    <lineage>
        <taxon>Eukaryota</taxon>
        <taxon>Viridiplantae</taxon>
        <taxon>Streptophyta</taxon>
        <taxon>Embryophyta</taxon>
        <taxon>Tracheophyta</taxon>
        <taxon>Spermatophyta</taxon>
        <taxon>Magnoliopsida</taxon>
        <taxon>Liliopsida</taxon>
        <taxon>Poales</taxon>
        <taxon>Bromeliaceae</taxon>
        <taxon>Bromelioideae</taxon>
        <taxon>Ananas</taxon>
    </lineage>
</organism>
<feature type="domain" description="NAC" evidence="5">
    <location>
        <begin position="6"/>
        <end position="162"/>
    </location>
</feature>